<name>A0A1I1XUA9_9GAMM</name>
<feature type="active site" description="Proton acceptor" evidence="15 16">
    <location>
        <position position="248"/>
    </location>
</feature>
<dbReference type="Pfam" id="PF14824">
    <property type="entry name" value="Sirohm_synth_M"/>
    <property type="match status" value="1"/>
</dbReference>
<proteinExistence type="inferred from homology"/>
<evidence type="ECO:0000259" key="19">
    <source>
        <dbReference type="Pfam" id="PF10414"/>
    </source>
</evidence>
<dbReference type="InterPro" id="IPR028281">
    <property type="entry name" value="Sirohaem_synthase_central"/>
</dbReference>
<evidence type="ECO:0000256" key="1">
    <source>
        <dbReference type="ARBA" id="ARBA00005010"/>
    </source>
</evidence>
<dbReference type="EMBL" id="FONH01000001">
    <property type="protein sequence ID" value="SFE10945.1"/>
    <property type="molecule type" value="Genomic_DNA"/>
</dbReference>
<dbReference type="InterPro" id="IPR014776">
    <property type="entry name" value="4pyrrole_Mease_sub2"/>
</dbReference>
<dbReference type="SUPFAM" id="SSF51735">
    <property type="entry name" value="NAD(P)-binding Rossmann-fold domains"/>
    <property type="match status" value="1"/>
</dbReference>
<dbReference type="GO" id="GO:0051287">
    <property type="term" value="F:NAD binding"/>
    <property type="evidence" value="ECO:0007669"/>
    <property type="project" value="InterPro"/>
</dbReference>
<dbReference type="InterPro" id="IPR037115">
    <property type="entry name" value="Sirohaem_synt_dimer_dom_sf"/>
</dbReference>
<dbReference type="InterPro" id="IPR012409">
    <property type="entry name" value="Sirohaem_synth"/>
</dbReference>
<evidence type="ECO:0000313" key="22">
    <source>
        <dbReference type="Proteomes" id="UP000199477"/>
    </source>
</evidence>
<dbReference type="GO" id="GO:0019354">
    <property type="term" value="P:siroheme biosynthetic process"/>
    <property type="evidence" value="ECO:0007669"/>
    <property type="project" value="UniProtKB-UniRule"/>
</dbReference>
<feature type="binding site" evidence="15">
    <location>
        <position position="412"/>
    </location>
    <ligand>
        <name>S-adenosyl-L-methionine</name>
        <dbReference type="ChEBI" id="CHEBI:59789"/>
    </ligand>
</feature>
<dbReference type="SUPFAM" id="SSF53790">
    <property type="entry name" value="Tetrapyrrole methylase"/>
    <property type="match status" value="1"/>
</dbReference>
<keyword evidence="5 15" id="KW-0808">Transferase</keyword>
<dbReference type="AlphaFoldDB" id="A0A1I1XUA9"/>
<organism evidence="21 22">
    <name type="scientific">Dyella marensis</name>
    <dbReference type="NCBI Taxonomy" id="500610"/>
    <lineage>
        <taxon>Bacteria</taxon>
        <taxon>Pseudomonadati</taxon>
        <taxon>Pseudomonadota</taxon>
        <taxon>Gammaproteobacteria</taxon>
        <taxon>Lysobacterales</taxon>
        <taxon>Rhodanobacteraceae</taxon>
        <taxon>Dyella</taxon>
    </lineage>
</organism>
<evidence type="ECO:0000256" key="9">
    <source>
        <dbReference type="ARBA" id="ARBA00023239"/>
    </source>
</evidence>
<evidence type="ECO:0000256" key="4">
    <source>
        <dbReference type="ARBA" id="ARBA00022603"/>
    </source>
</evidence>
<feature type="modified residue" description="Phosphoserine" evidence="15">
    <location>
        <position position="128"/>
    </location>
</feature>
<dbReference type="GO" id="GO:0043115">
    <property type="term" value="F:precorrin-2 dehydrogenase activity"/>
    <property type="evidence" value="ECO:0007669"/>
    <property type="project" value="UniProtKB-UniRule"/>
</dbReference>
<keyword evidence="15" id="KW-0597">Phosphoprotein</keyword>
<dbReference type="NCBIfam" id="NF004790">
    <property type="entry name" value="PRK06136.1"/>
    <property type="match status" value="1"/>
</dbReference>
<keyword evidence="11 15" id="KW-0511">Multifunctional enzyme</keyword>
<dbReference type="InterPro" id="IPR014777">
    <property type="entry name" value="4pyrrole_Mease_sub1"/>
</dbReference>
<dbReference type="InterPro" id="IPR006366">
    <property type="entry name" value="CobA/CysG_C"/>
</dbReference>
<comment type="catalytic activity">
    <reaction evidence="13 15">
        <text>precorrin-2 + NAD(+) = sirohydrochlorin + NADH + 2 H(+)</text>
        <dbReference type="Rhea" id="RHEA:15613"/>
        <dbReference type="ChEBI" id="CHEBI:15378"/>
        <dbReference type="ChEBI" id="CHEBI:57540"/>
        <dbReference type="ChEBI" id="CHEBI:57945"/>
        <dbReference type="ChEBI" id="CHEBI:58351"/>
        <dbReference type="ChEBI" id="CHEBI:58827"/>
        <dbReference type="EC" id="1.3.1.76"/>
    </reaction>
</comment>
<dbReference type="Gene3D" id="3.40.50.720">
    <property type="entry name" value="NAD(P)-binding Rossmann-like Domain"/>
    <property type="match status" value="1"/>
</dbReference>
<dbReference type="InterPro" id="IPR000878">
    <property type="entry name" value="4pyrrol_Mease"/>
</dbReference>
<dbReference type="InterPro" id="IPR003043">
    <property type="entry name" value="Uropor_MeTrfase_CS"/>
</dbReference>
<dbReference type="EC" id="1.3.1.76" evidence="15"/>
<dbReference type="GO" id="GO:0032259">
    <property type="term" value="P:methylation"/>
    <property type="evidence" value="ECO:0007669"/>
    <property type="project" value="UniProtKB-KW"/>
</dbReference>
<evidence type="ECO:0000256" key="7">
    <source>
        <dbReference type="ARBA" id="ARBA00023002"/>
    </source>
</evidence>
<dbReference type="Gene3D" id="3.30.160.110">
    <property type="entry name" value="Siroheme synthase, domain 2"/>
    <property type="match status" value="1"/>
</dbReference>
<dbReference type="FunFam" id="3.30.950.10:FF:000001">
    <property type="entry name" value="Siroheme synthase"/>
    <property type="match status" value="1"/>
</dbReference>
<keyword evidence="3 15" id="KW-0169">Cobalamin biosynthesis</keyword>
<dbReference type="FunFam" id="3.40.1010.10:FF:000001">
    <property type="entry name" value="Siroheme synthase"/>
    <property type="match status" value="1"/>
</dbReference>
<feature type="binding site" evidence="15">
    <location>
        <position position="306"/>
    </location>
    <ligand>
        <name>S-adenosyl-L-methionine</name>
        <dbReference type="ChEBI" id="CHEBI:59789"/>
    </ligand>
</feature>
<dbReference type="PIRSF" id="PIRSF036426">
    <property type="entry name" value="Sirohaem_synth"/>
    <property type="match status" value="1"/>
</dbReference>
<evidence type="ECO:0000256" key="15">
    <source>
        <dbReference type="HAMAP-Rule" id="MF_01646"/>
    </source>
</evidence>
<dbReference type="NCBIfam" id="TIGR01469">
    <property type="entry name" value="cobA_cysG_Cterm"/>
    <property type="match status" value="1"/>
</dbReference>
<evidence type="ECO:0000256" key="5">
    <source>
        <dbReference type="ARBA" id="ARBA00022679"/>
    </source>
</evidence>
<dbReference type="InterPro" id="IPR006367">
    <property type="entry name" value="Sirohaem_synthase_N"/>
</dbReference>
<keyword evidence="4 15" id="KW-0489">Methyltransferase</keyword>
<dbReference type="CDD" id="cd11642">
    <property type="entry name" value="SUMT"/>
    <property type="match status" value="1"/>
</dbReference>
<evidence type="ECO:0000259" key="18">
    <source>
        <dbReference type="Pfam" id="PF00590"/>
    </source>
</evidence>
<feature type="domain" description="Sirohaem synthase dimerisation" evidence="19">
    <location>
        <begin position="150"/>
        <end position="207"/>
    </location>
</feature>
<evidence type="ECO:0000256" key="6">
    <source>
        <dbReference type="ARBA" id="ARBA00022691"/>
    </source>
</evidence>
<dbReference type="Pfam" id="PF00590">
    <property type="entry name" value="TP_methylase"/>
    <property type="match status" value="1"/>
</dbReference>
<dbReference type="Proteomes" id="UP000199477">
    <property type="component" value="Unassembled WGS sequence"/>
</dbReference>
<protein>
    <recommendedName>
        <fullName evidence="15">Siroheme synthase</fullName>
    </recommendedName>
    <domain>
        <recommendedName>
            <fullName evidence="15">Uroporphyrinogen-III C-methyltransferase</fullName>
            <shortName evidence="15">Urogen III methylase</shortName>
            <ecNumber evidence="15">2.1.1.107</ecNumber>
        </recommendedName>
        <alternativeName>
            <fullName evidence="15">SUMT</fullName>
        </alternativeName>
        <alternativeName>
            <fullName evidence="15">Uroporphyrinogen III methylase</fullName>
            <shortName evidence="15">UROM</shortName>
        </alternativeName>
    </domain>
    <domain>
        <recommendedName>
            <fullName evidence="15">Precorrin-2 dehydrogenase</fullName>
            <ecNumber evidence="15">1.3.1.76</ecNumber>
        </recommendedName>
    </domain>
    <domain>
        <recommendedName>
            <fullName evidence="15">Sirohydrochlorin ferrochelatase</fullName>
            <ecNumber evidence="15">4.99.1.4</ecNumber>
        </recommendedName>
    </domain>
</protein>
<dbReference type="InterPro" id="IPR019478">
    <property type="entry name" value="Sirohaem_synthase_dimer_dom"/>
</dbReference>
<keyword evidence="9 15" id="KW-0456">Lyase</keyword>
<feature type="domain" description="Siroheme synthase central" evidence="20">
    <location>
        <begin position="119"/>
        <end position="145"/>
    </location>
</feature>
<dbReference type="PROSITE" id="PS00839">
    <property type="entry name" value="SUMT_1"/>
    <property type="match status" value="1"/>
</dbReference>
<dbReference type="Pfam" id="PF13241">
    <property type="entry name" value="NAD_binding_7"/>
    <property type="match status" value="1"/>
</dbReference>
<comment type="pathway">
    <text evidence="1 15">Porphyrin-containing compound metabolism; siroheme biosynthesis; sirohydrochlorin from precorrin-2: step 1/1.</text>
</comment>
<reference evidence="22" key="1">
    <citation type="submission" date="2016-10" db="EMBL/GenBank/DDBJ databases">
        <authorList>
            <person name="Varghese N."/>
            <person name="Submissions S."/>
        </authorList>
    </citation>
    <scope>NUCLEOTIDE SEQUENCE [LARGE SCALE GENOMIC DNA]</scope>
    <source>
        <strain evidence="22">UNC178MFTsu3.1</strain>
    </source>
</reference>
<comment type="pathway">
    <text evidence="12 15">Porphyrin-containing compound metabolism; siroheme biosynthesis; precorrin-2 from uroporphyrinogen III: step 1/1.</text>
</comment>
<keyword evidence="8 15" id="KW-0520">NAD</keyword>
<sequence length="482" mass="51012">MKLYPLFADLAGRRVLVVGGGAVAERKAAALLEAGAAVTVGALSATGTLQAWADAGRLELRLGGFQQAWLDECWLVVAATGEPLLNRRIATLAERRRLFVNVVDDAQLCSFHVPAVIDRDPVTIAISSGGTAPVLARLLREGLESLLDPALGPLAALAARLRESIRARLPDLGARRRFYEQLFAGPVLQLLRRAQPAEAEAEAERALAGAATRSSGSVVLVGAGPGDPGLLTLRGLRALQEADVILYDRLAGAEVLALARRDAERIEVGKEAGNHHVTQERIHALLLEHAQAGRRVVRLKGGDPFVFGRGGEELEHLRAHGIPYEVVPGITAAVACAAYAGVPLTHRDHAQSVRLLTAHCRGSNDSLDWPALARERQTLAVYMGVSELGTVQAQLLAHGRAPSTPFALVENGSRPQQRVVTGTLARLHELAVAHAVRAPALLILGEVAALASSLAWFGAQPIGECSEIDAPSMADPALARRA</sequence>
<comment type="catalytic activity">
    <reaction evidence="15">
        <text>siroheme + 2 H(+) = sirohydrochlorin + Fe(2+)</text>
        <dbReference type="Rhea" id="RHEA:24360"/>
        <dbReference type="ChEBI" id="CHEBI:15378"/>
        <dbReference type="ChEBI" id="CHEBI:29033"/>
        <dbReference type="ChEBI" id="CHEBI:58351"/>
        <dbReference type="ChEBI" id="CHEBI:60052"/>
        <dbReference type="EC" id="4.99.1.4"/>
    </reaction>
</comment>
<evidence type="ECO:0000256" key="10">
    <source>
        <dbReference type="ARBA" id="ARBA00023244"/>
    </source>
</evidence>
<dbReference type="SUPFAM" id="SSF75615">
    <property type="entry name" value="Siroheme synthase middle domains-like"/>
    <property type="match status" value="1"/>
</dbReference>
<dbReference type="Gene3D" id="1.10.8.210">
    <property type="entry name" value="Sirohaem synthase, dimerisation domain"/>
    <property type="match status" value="1"/>
</dbReference>
<feature type="domain" description="Tetrapyrrole methylase" evidence="18">
    <location>
        <begin position="218"/>
        <end position="427"/>
    </location>
</feature>
<comment type="function">
    <text evidence="15">Multifunctional enzyme that catalyzes the SAM-dependent methylations of uroporphyrinogen III at position C-2 and C-7 to form precorrin-2 via precorrin-1. Then it catalyzes the NAD-dependent ring dehydrogenation of precorrin-2 to yield sirohydrochlorin. Finally, it catalyzes the ferrochelation of sirohydrochlorin to yield siroheme.</text>
</comment>
<dbReference type="UniPathway" id="UPA00262">
    <property type="reaction ID" value="UER00211"/>
</dbReference>
<dbReference type="EC" id="4.99.1.4" evidence="15"/>
<dbReference type="RefSeq" id="WP_026634396.1">
    <property type="nucleotide sequence ID" value="NZ_FONH01000001.1"/>
</dbReference>
<comment type="pathway">
    <text evidence="14 15">Cofactor biosynthesis; adenosylcobalamin biosynthesis; precorrin-2 from uroporphyrinogen III: step 1/1.</text>
</comment>
<dbReference type="InterPro" id="IPR036291">
    <property type="entry name" value="NAD(P)-bd_dom_sf"/>
</dbReference>
<comment type="pathway">
    <text evidence="15">Cofactor biosynthesis; adenosylcobalamin biosynthesis; sirohydrochlorin from precorrin-2: step 1/1.</text>
</comment>
<comment type="similarity">
    <text evidence="15">In the N-terminal section; belongs to the precorrin-2 dehydrogenase / sirohydrochlorin ferrochelatase family.</text>
</comment>
<dbReference type="NCBIfam" id="TIGR01470">
    <property type="entry name" value="cysG_Nterm"/>
    <property type="match status" value="1"/>
</dbReference>
<dbReference type="Pfam" id="PF10414">
    <property type="entry name" value="CysG_dimeriser"/>
    <property type="match status" value="1"/>
</dbReference>
<feature type="region of interest" description="Uroporphyrinogen-III C-methyltransferase" evidence="15">
    <location>
        <begin position="216"/>
        <end position="482"/>
    </location>
</feature>
<dbReference type="PANTHER" id="PTHR45790">
    <property type="entry name" value="SIROHEME SYNTHASE-RELATED"/>
    <property type="match status" value="1"/>
</dbReference>
<dbReference type="GO" id="GO:0051266">
    <property type="term" value="F:sirohydrochlorin ferrochelatase activity"/>
    <property type="evidence" value="ECO:0007669"/>
    <property type="project" value="UniProtKB-EC"/>
</dbReference>
<dbReference type="PANTHER" id="PTHR45790:SF1">
    <property type="entry name" value="SIROHEME SYNTHASE"/>
    <property type="match status" value="1"/>
</dbReference>
<evidence type="ECO:0000259" key="20">
    <source>
        <dbReference type="Pfam" id="PF14824"/>
    </source>
</evidence>
<evidence type="ECO:0000256" key="8">
    <source>
        <dbReference type="ARBA" id="ARBA00023027"/>
    </source>
</evidence>
<gene>
    <name evidence="15" type="primary">cysG</name>
    <name evidence="21" type="ORF">SAMN02799615_00384</name>
</gene>
<dbReference type="UniPathway" id="UPA00148">
    <property type="reaction ID" value="UER00211"/>
</dbReference>
<dbReference type="InterPro" id="IPR035996">
    <property type="entry name" value="4pyrrol_Methylase_sf"/>
</dbReference>
<feature type="region of interest" description="Precorrin-2 dehydrogenase / sirohydrochlorin ferrochelatase" evidence="15">
    <location>
        <begin position="1"/>
        <end position="203"/>
    </location>
</feature>
<dbReference type="PROSITE" id="PS00840">
    <property type="entry name" value="SUMT_2"/>
    <property type="match status" value="1"/>
</dbReference>
<feature type="active site" description="Proton donor" evidence="15 16">
    <location>
        <position position="270"/>
    </location>
</feature>
<keyword evidence="10 15" id="KW-0627">Porphyrin biosynthesis</keyword>
<dbReference type="GO" id="GO:0004851">
    <property type="term" value="F:uroporphyrin-III C-methyltransferase activity"/>
    <property type="evidence" value="ECO:0007669"/>
    <property type="project" value="UniProtKB-UniRule"/>
</dbReference>
<evidence type="ECO:0000256" key="13">
    <source>
        <dbReference type="ARBA" id="ARBA00047561"/>
    </source>
</evidence>
<comment type="pathway">
    <text evidence="15">Porphyrin-containing compound metabolism; siroheme biosynthesis; siroheme from sirohydrochlorin: step 1/1.</text>
</comment>
<feature type="binding site" evidence="15">
    <location>
        <position position="383"/>
    </location>
    <ligand>
        <name>S-adenosyl-L-methionine</name>
        <dbReference type="ChEBI" id="CHEBI:59789"/>
    </ligand>
</feature>
<evidence type="ECO:0000256" key="11">
    <source>
        <dbReference type="ARBA" id="ARBA00023268"/>
    </source>
</evidence>
<evidence type="ECO:0000256" key="3">
    <source>
        <dbReference type="ARBA" id="ARBA00022573"/>
    </source>
</evidence>
<comment type="similarity">
    <text evidence="15">In the C-terminal section; belongs to the precorrin methyltransferase family.</text>
</comment>
<feature type="binding site" evidence="15">
    <location>
        <begin position="43"/>
        <end position="44"/>
    </location>
    <ligand>
        <name>NAD(+)</name>
        <dbReference type="ChEBI" id="CHEBI:57540"/>
    </ligand>
</feature>
<dbReference type="NCBIfam" id="NF007922">
    <property type="entry name" value="PRK10637.1"/>
    <property type="match status" value="1"/>
</dbReference>
<feature type="binding site" evidence="15">
    <location>
        <begin position="331"/>
        <end position="332"/>
    </location>
    <ligand>
        <name>S-adenosyl-L-methionine</name>
        <dbReference type="ChEBI" id="CHEBI:59789"/>
    </ligand>
</feature>
<feature type="binding site" evidence="15">
    <location>
        <begin position="22"/>
        <end position="23"/>
    </location>
    <ligand>
        <name>NAD(+)</name>
        <dbReference type="ChEBI" id="CHEBI:57540"/>
    </ligand>
</feature>
<evidence type="ECO:0000256" key="12">
    <source>
        <dbReference type="ARBA" id="ARBA00025705"/>
    </source>
</evidence>
<evidence type="ECO:0000256" key="17">
    <source>
        <dbReference type="RuleBase" id="RU003960"/>
    </source>
</evidence>
<feature type="binding site" evidence="15">
    <location>
        <begin position="301"/>
        <end position="303"/>
    </location>
    <ligand>
        <name>S-adenosyl-L-methionine</name>
        <dbReference type="ChEBI" id="CHEBI:59789"/>
    </ligand>
</feature>
<comment type="catalytic activity">
    <reaction evidence="15">
        <text>uroporphyrinogen III + 2 S-adenosyl-L-methionine = precorrin-2 + 2 S-adenosyl-L-homocysteine + H(+)</text>
        <dbReference type="Rhea" id="RHEA:32459"/>
        <dbReference type="ChEBI" id="CHEBI:15378"/>
        <dbReference type="ChEBI" id="CHEBI:57308"/>
        <dbReference type="ChEBI" id="CHEBI:57856"/>
        <dbReference type="ChEBI" id="CHEBI:58827"/>
        <dbReference type="ChEBI" id="CHEBI:59789"/>
        <dbReference type="EC" id="2.1.1.107"/>
    </reaction>
</comment>
<feature type="binding site" evidence="15">
    <location>
        <position position="225"/>
    </location>
    <ligand>
        <name>S-adenosyl-L-methionine</name>
        <dbReference type="ChEBI" id="CHEBI:59789"/>
    </ligand>
</feature>
<dbReference type="EC" id="2.1.1.107" evidence="15"/>
<evidence type="ECO:0000256" key="16">
    <source>
        <dbReference type="PIRSR" id="PIRSR036426-1"/>
    </source>
</evidence>
<comment type="similarity">
    <text evidence="2 17">Belongs to the precorrin methyltransferase family.</text>
</comment>
<dbReference type="Gene3D" id="3.40.1010.10">
    <property type="entry name" value="Cobalt-precorrin-4 Transmethylase, Domain 1"/>
    <property type="match status" value="1"/>
</dbReference>
<evidence type="ECO:0000313" key="21">
    <source>
        <dbReference type="EMBL" id="SFE10945.1"/>
    </source>
</evidence>
<dbReference type="HAMAP" id="MF_01646">
    <property type="entry name" value="Siroheme_synth"/>
    <property type="match status" value="1"/>
</dbReference>
<evidence type="ECO:0000256" key="14">
    <source>
        <dbReference type="ARBA" id="ARBA00060548"/>
    </source>
</evidence>
<dbReference type="STRING" id="500610.SAMN02799615_00384"/>
<keyword evidence="7 15" id="KW-0560">Oxidoreductase</keyword>
<evidence type="ECO:0000256" key="2">
    <source>
        <dbReference type="ARBA" id="ARBA00005879"/>
    </source>
</evidence>
<accession>A0A1I1XUA9</accession>
<keyword evidence="6 15" id="KW-0949">S-adenosyl-L-methionine</keyword>
<keyword evidence="22" id="KW-1185">Reference proteome</keyword>
<dbReference type="Gene3D" id="3.30.950.10">
    <property type="entry name" value="Methyltransferase, Cobalt-precorrin-4 Transmethylase, Domain 2"/>
    <property type="match status" value="1"/>
</dbReference>
<dbReference type="GO" id="GO:0009236">
    <property type="term" value="P:cobalamin biosynthetic process"/>
    <property type="evidence" value="ECO:0007669"/>
    <property type="project" value="UniProtKB-UniRule"/>
</dbReference>
<dbReference type="InterPro" id="IPR050161">
    <property type="entry name" value="Siro_Cobalamin_biosynth"/>
</dbReference>